<evidence type="ECO:0000313" key="2">
    <source>
        <dbReference type="EMBL" id="KAK2576458.1"/>
    </source>
</evidence>
<proteinExistence type="predicted"/>
<name>A0AAD9RBS3_9HYME</name>
<comment type="caution">
    <text evidence="2">The sequence shown here is derived from an EMBL/GenBank/DDBJ whole genome shotgun (WGS) entry which is preliminary data.</text>
</comment>
<evidence type="ECO:0000313" key="3">
    <source>
        <dbReference type="Proteomes" id="UP001258017"/>
    </source>
</evidence>
<feature type="region of interest" description="Disordered" evidence="1">
    <location>
        <begin position="1"/>
        <end position="31"/>
    </location>
</feature>
<accession>A0AAD9RBS3</accession>
<feature type="compositionally biased region" description="Basic and acidic residues" evidence="1">
    <location>
        <begin position="8"/>
        <end position="18"/>
    </location>
</feature>
<reference evidence="2" key="2">
    <citation type="journal article" date="2023" name="Commun. Biol.">
        <title>Intrasexual cuticular hydrocarbon dimorphism in a wasp sheds light on hydrocarbon biosynthesis genes in Hymenoptera.</title>
        <authorList>
            <person name="Moris V.C."/>
            <person name="Podsiadlowski L."/>
            <person name="Martin S."/>
            <person name="Oeyen J.P."/>
            <person name="Donath A."/>
            <person name="Petersen M."/>
            <person name="Wilbrandt J."/>
            <person name="Misof B."/>
            <person name="Liedtke D."/>
            <person name="Thamm M."/>
            <person name="Scheiner R."/>
            <person name="Schmitt T."/>
            <person name="Niehuis O."/>
        </authorList>
    </citation>
    <scope>NUCLEOTIDE SEQUENCE</scope>
    <source>
        <strain evidence="2">GBR_01_08_01A</strain>
    </source>
</reference>
<dbReference type="AlphaFoldDB" id="A0AAD9RBS3"/>
<dbReference type="Proteomes" id="UP001258017">
    <property type="component" value="Unassembled WGS sequence"/>
</dbReference>
<dbReference type="EMBL" id="JAIFRP010004406">
    <property type="protein sequence ID" value="KAK2576458.1"/>
    <property type="molecule type" value="Genomic_DNA"/>
</dbReference>
<sequence>MNGKKPKKCGENQEEKSILHRPGNSRTVADGDKYEPLLGGIARPYHERCLPSRTTRPAFDTIVDGVVGYQSERRCCSVLSSREELKESLVSSLDPSMTFIYRIYDIKNKTGLRRKFLVSRHEEYSRPVDRRLKQPGIGSNRVRAP</sequence>
<gene>
    <name evidence="2" type="ORF">KPH14_005789</name>
</gene>
<reference evidence="2" key="1">
    <citation type="submission" date="2021-08" db="EMBL/GenBank/DDBJ databases">
        <authorList>
            <person name="Misof B."/>
            <person name="Oliver O."/>
            <person name="Podsiadlowski L."/>
            <person name="Donath A."/>
            <person name="Peters R."/>
            <person name="Mayer C."/>
            <person name="Rust J."/>
            <person name="Gunkel S."/>
            <person name="Lesny P."/>
            <person name="Martin S."/>
            <person name="Oeyen J.P."/>
            <person name="Petersen M."/>
            <person name="Panagiotis P."/>
            <person name="Wilbrandt J."/>
            <person name="Tanja T."/>
        </authorList>
    </citation>
    <scope>NUCLEOTIDE SEQUENCE</scope>
    <source>
        <strain evidence="2">GBR_01_08_01A</strain>
        <tissue evidence="2">Thorax + abdomen</tissue>
    </source>
</reference>
<organism evidence="2 3">
    <name type="scientific">Odynerus spinipes</name>
    <dbReference type="NCBI Taxonomy" id="1348599"/>
    <lineage>
        <taxon>Eukaryota</taxon>
        <taxon>Metazoa</taxon>
        <taxon>Ecdysozoa</taxon>
        <taxon>Arthropoda</taxon>
        <taxon>Hexapoda</taxon>
        <taxon>Insecta</taxon>
        <taxon>Pterygota</taxon>
        <taxon>Neoptera</taxon>
        <taxon>Endopterygota</taxon>
        <taxon>Hymenoptera</taxon>
        <taxon>Apocrita</taxon>
        <taxon>Aculeata</taxon>
        <taxon>Vespoidea</taxon>
        <taxon>Vespidae</taxon>
        <taxon>Eumeninae</taxon>
        <taxon>Odynerus</taxon>
    </lineage>
</organism>
<protein>
    <submittedName>
        <fullName evidence="2">Uncharacterized protein</fullName>
    </submittedName>
</protein>
<keyword evidence="3" id="KW-1185">Reference proteome</keyword>
<evidence type="ECO:0000256" key="1">
    <source>
        <dbReference type="SAM" id="MobiDB-lite"/>
    </source>
</evidence>